<evidence type="ECO:0000256" key="6">
    <source>
        <dbReference type="ARBA" id="ARBA00022723"/>
    </source>
</evidence>
<keyword evidence="5" id="KW-0548">Nucleotidyltransferase</keyword>
<evidence type="ECO:0000256" key="4">
    <source>
        <dbReference type="ARBA" id="ARBA00022694"/>
    </source>
</evidence>
<keyword evidence="7" id="KW-0547">Nucleotide-binding</keyword>
<dbReference type="GO" id="GO:1990180">
    <property type="term" value="P:mitochondrial tRNA 3'-end processing"/>
    <property type="evidence" value="ECO:0007669"/>
    <property type="project" value="TreeGrafter"/>
</dbReference>
<feature type="domain" description="tRNA nucleotidyltransferase/poly(A) polymerase RNA and SrmB- binding" evidence="12">
    <location>
        <begin position="456"/>
        <end position="493"/>
    </location>
</feature>
<dbReference type="GO" id="GO:0000166">
    <property type="term" value="F:nucleotide binding"/>
    <property type="evidence" value="ECO:0007669"/>
    <property type="project" value="UniProtKB-KW"/>
</dbReference>
<dbReference type="InterPro" id="IPR032828">
    <property type="entry name" value="PolyA_RNA-bd"/>
</dbReference>
<keyword evidence="8" id="KW-0460">Magnesium</keyword>
<dbReference type="InterPro" id="IPR050264">
    <property type="entry name" value="Bact_CCA-adding_enz_type3_sf"/>
</dbReference>
<evidence type="ECO:0000256" key="5">
    <source>
        <dbReference type="ARBA" id="ARBA00022695"/>
    </source>
</evidence>
<evidence type="ECO:0000259" key="12">
    <source>
        <dbReference type="Pfam" id="PF12627"/>
    </source>
</evidence>
<dbReference type="GO" id="GO:0005739">
    <property type="term" value="C:mitochondrion"/>
    <property type="evidence" value="ECO:0007669"/>
    <property type="project" value="TreeGrafter"/>
</dbReference>
<dbReference type="Gene3D" id="3.30.460.10">
    <property type="entry name" value="Beta Polymerase, domain 2"/>
    <property type="match status" value="1"/>
</dbReference>
<dbReference type="WBParaSite" id="maker-unitig_20268-snap-gene-0.2-mRNA-1">
    <property type="protein sequence ID" value="maker-unitig_20268-snap-gene-0.2-mRNA-1"/>
    <property type="gene ID" value="maker-unitig_20268-snap-gene-0.2"/>
</dbReference>
<keyword evidence="4" id="KW-0819">tRNA processing</keyword>
<dbReference type="Pfam" id="PF01743">
    <property type="entry name" value="PolyA_pol"/>
    <property type="match status" value="1"/>
</dbReference>
<dbReference type="GO" id="GO:0016779">
    <property type="term" value="F:nucleotidyltransferase activity"/>
    <property type="evidence" value="ECO:0007669"/>
    <property type="project" value="UniProtKB-KW"/>
</dbReference>
<keyword evidence="6" id="KW-0479">Metal-binding</keyword>
<keyword evidence="3 9" id="KW-0808">Transferase</keyword>
<dbReference type="GO" id="GO:0001680">
    <property type="term" value="P:tRNA 3'-terminal CCA addition"/>
    <property type="evidence" value="ECO:0007669"/>
    <property type="project" value="TreeGrafter"/>
</dbReference>
<dbReference type="GO" id="GO:0000049">
    <property type="term" value="F:tRNA binding"/>
    <property type="evidence" value="ECO:0007669"/>
    <property type="project" value="TreeGrafter"/>
</dbReference>
<feature type="domain" description="Poly A polymerase head" evidence="11">
    <location>
        <begin position="330"/>
        <end position="363"/>
    </location>
</feature>
<dbReference type="Proteomes" id="UP000095280">
    <property type="component" value="Unplaced"/>
</dbReference>
<evidence type="ECO:0000256" key="2">
    <source>
        <dbReference type="ARBA" id="ARBA00007265"/>
    </source>
</evidence>
<feature type="region of interest" description="Disordered" evidence="10">
    <location>
        <begin position="175"/>
        <end position="196"/>
    </location>
</feature>
<evidence type="ECO:0000256" key="10">
    <source>
        <dbReference type="SAM" id="MobiDB-lite"/>
    </source>
</evidence>
<dbReference type="SUPFAM" id="SSF81891">
    <property type="entry name" value="Poly A polymerase C-terminal region-like"/>
    <property type="match status" value="1"/>
</dbReference>
<evidence type="ECO:0000256" key="8">
    <source>
        <dbReference type="ARBA" id="ARBA00022842"/>
    </source>
</evidence>
<evidence type="ECO:0000256" key="3">
    <source>
        <dbReference type="ARBA" id="ARBA00022679"/>
    </source>
</evidence>
<evidence type="ECO:0000313" key="14">
    <source>
        <dbReference type="WBParaSite" id="maker-unitig_20268-snap-gene-0.2-mRNA-1"/>
    </source>
</evidence>
<dbReference type="Gene3D" id="1.10.3090.10">
    <property type="entry name" value="cca-adding enzyme, domain 2"/>
    <property type="match status" value="1"/>
</dbReference>
<evidence type="ECO:0000256" key="9">
    <source>
        <dbReference type="RuleBase" id="RU003953"/>
    </source>
</evidence>
<dbReference type="InterPro" id="IPR043519">
    <property type="entry name" value="NT_sf"/>
</dbReference>
<evidence type="ECO:0000259" key="11">
    <source>
        <dbReference type="Pfam" id="PF01743"/>
    </source>
</evidence>
<comment type="similarity">
    <text evidence="2 9">Belongs to the tRNA nucleotidyltransferase/poly(A) polymerase family.</text>
</comment>
<organism evidence="13 14">
    <name type="scientific">Macrostomum lignano</name>
    <dbReference type="NCBI Taxonomy" id="282301"/>
    <lineage>
        <taxon>Eukaryota</taxon>
        <taxon>Metazoa</taxon>
        <taxon>Spiralia</taxon>
        <taxon>Lophotrochozoa</taxon>
        <taxon>Platyhelminthes</taxon>
        <taxon>Rhabditophora</taxon>
        <taxon>Macrostomorpha</taxon>
        <taxon>Macrostomida</taxon>
        <taxon>Macrostomidae</taxon>
        <taxon>Macrostomum</taxon>
    </lineage>
</organism>
<comment type="cofactor">
    <cofactor evidence="1">
        <name>Mg(2+)</name>
        <dbReference type="ChEBI" id="CHEBI:18420"/>
    </cofactor>
</comment>
<dbReference type="Pfam" id="PF12627">
    <property type="entry name" value="PolyA_pol_RNAbd"/>
    <property type="match status" value="1"/>
</dbReference>
<dbReference type="PANTHER" id="PTHR46173">
    <property type="entry name" value="CCA TRNA NUCLEOTIDYLTRANSFERASE 1, MITOCHONDRIAL"/>
    <property type="match status" value="1"/>
</dbReference>
<dbReference type="GO" id="GO:0046872">
    <property type="term" value="F:metal ion binding"/>
    <property type="evidence" value="ECO:0007669"/>
    <property type="project" value="UniProtKB-KW"/>
</dbReference>
<dbReference type="InterPro" id="IPR002646">
    <property type="entry name" value="PolA_pol_head_dom"/>
</dbReference>
<proteinExistence type="inferred from homology"/>
<name>A0A1I8F5R0_9PLAT</name>
<keyword evidence="9" id="KW-0694">RNA-binding</keyword>
<evidence type="ECO:0000256" key="7">
    <source>
        <dbReference type="ARBA" id="ARBA00022741"/>
    </source>
</evidence>
<dbReference type="PANTHER" id="PTHR46173:SF1">
    <property type="entry name" value="CCA TRNA NUCLEOTIDYLTRANSFERASE 1, MITOCHONDRIAL"/>
    <property type="match status" value="1"/>
</dbReference>
<protein>
    <submittedName>
        <fullName evidence="14">PolyA_pol domain-containing protein</fullName>
    </submittedName>
</protein>
<dbReference type="AlphaFoldDB" id="A0A1I8F5R0"/>
<accession>A0A1I8F5R0</accession>
<sequence length="587" mass="65060">SLDSLLTSLASVTSFPKEEIVVFYRSQEVSAFPNRSTLTDPVIVLSKQQFTCTLDIGKFDVGHVKSRPRVPDPNQPKEIKDFVDEAHRHALVCRQLASVCHVNHALTLEAKDPPCASWIAADERPIKECERSWRFSEQKVGRLMELAQLVRTQTGCQELSDKISQWQRKLETVVSQQSNLKPDAASNSGSALAGMSNEQSSLVPSLQLASKFQTASLPDCWRPAGGRVSQCRLSSERRTALLHRNAWQRASRPVRMDAGRASGVKKLERLETALAAQDLEADLDMLHDNLDEATSATSSSNTDVRDRFKSLFTPNLQQLSSIFAKHGFELRLAGGAVRDLLMSKTPHDLDFATTATPEEMVSHHTAHRPVTDGRHAIVEFTRDWALDASRRDLTINAISTTTLTAATTWQPDAFVLSAMPATEFEKDYLRILRYFRFHGRIAERRLMPSSVADEADKETLAAVAQNATGLGGIAGERIWVELKQILAGRRPDDLIEPWQAAVSEPNVQELSVVLKPPAADTDNVGVSTSVPAVFLAALLRSNDELETAHARLKFSNEELGVLRFVLEHRGAALALVDNSVEEQRDFY</sequence>
<evidence type="ECO:0000313" key="13">
    <source>
        <dbReference type="Proteomes" id="UP000095280"/>
    </source>
</evidence>
<dbReference type="SUPFAM" id="SSF81301">
    <property type="entry name" value="Nucleotidyltransferase"/>
    <property type="match status" value="1"/>
</dbReference>
<keyword evidence="13" id="KW-1185">Reference proteome</keyword>
<reference evidence="14" key="1">
    <citation type="submission" date="2016-11" db="UniProtKB">
        <authorList>
            <consortium name="WormBaseParasite"/>
        </authorList>
    </citation>
    <scope>IDENTIFICATION</scope>
</reference>
<evidence type="ECO:0000256" key="1">
    <source>
        <dbReference type="ARBA" id="ARBA00001946"/>
    </source>
</evidence>